<evidence type="ECO:0008006" key="3">
    <source>
        <dbReference type="Google" id="ProtNLM"/>
    </source>
</evidence>
<evidence type="ECO:0000313" key="1">
    <source>
        <dbReference type="EMBL" id="PWK05078.1"/>
    </source>
</evidence>
<proteinExistence type="predicted"/>
<name>A0A316D6X6_9BACL</name>
<dbReference type="AlphaFoldDB" id="A0A316D6X6"/>
<dbReference type="InterPro" id="IPR038454">
    <property type="entry name" value="DnaA_N_sf"/>
</dbReference>
<evidence type="ECO:0000313" key="2">
    <source>
        <dbReference type="Proteomes" id="UP000245634"/>
    </source>
</evidence>
<keyword evidence="2" id="KW-1185">Reference proteome</keyword>
<organism evidence="1 2">
    <name type="scientific">Tumebacillus permanentifrigoris</name>
    <dbReference type="NCBI Taxonomy" id="378543"/>
    <lineage>
        <taxon>Bacteria</taxon>
        <taxon>Bacillati</taxon>
        <taxon>Bacillota</taxon>
        <taxon>Bacilli</taxon>
        <taxon>Bacillales</taxon>
        <taxon>Alicyclobacillaceae</taxon>
        <taxon>Tumebacillus</taxon>
    </lineage>
</organism>
<comment type="caution">
    <text evidence="1">The sequence shown here is derived from an EMBL/GenBank/DDBJ whole genome shotgun (WGS) entry which is preliminary data.</text>
</comment>
<dbReference type="EMBL" id="QGGL01000027">
    <property type="protein sequence ID" value="PWK05078.1"/>
    <property type="molecule type" value="Genomic_DNA"/>
</dbReference>
<protein>
    <recommendedName>
        <fullName evidence="3">DnaA-like protein</fullName>
    </recommendedName>
</protein>
<dbReference type="RefSeq" id="WP_109691281.1">
    <property type="nucleotide sequence ID" value="NZ_QGGL01000027.1"/>
</dbReference>
<dbReference type="Gene3D" id="3.30.300.180">
    <property type="match status" value="1"/>
</dbReference>
<accession>A0A316D6X6</accession>
<dbReference type="OrthoDB" id="1258529at2"/>
<gene>
    <name evidence="1" type="ORF">C7459_12710</name>
</gene>
<dbReference type="Proteomes" id="UP000245634">
    <property type="component" value="Unassembled WGS sequence"/>
</dbReference>
<sequence>MKTTTSKLLFDEEPLIIQPTLVKILGGVPEAVFVQQLHYRLRISQNIHDGRKWVYNTADEWVEELRGLWVAKTIKRAVTKLSNLGVILIGNYNKRKGDNTNWYTIDYMVLDKLSQCPEGMDKMSKRQRQNVQTEKDNLSPLKGQKVPIRRRQIVPTITKVYKKSFKKDPKNYPPTTRDADGIWLMILAQIEPKLSRGVYTVWFLTANVQGFEGDTLIIECRDANHMEWCYKHSTIVLEGIKELNEPIGIKFVVKK</sequence>
<reference evidence="1 2" key="1">
    <citation type="submission" date="2018-05" db="EMBL/GenBank/DDBJ databases">
        <title>Genomic Encyclopedia of Type Strains, Phase IV (KMG-IV): sequencing the most valuable type-strain genomes for metagenomic binning, comparative biology and taxonomic classification.</title>
        <authorList>
            <person name="Goeker M."/>
        </authorList>
    </citation>
    <scope>NUCLEOTIDE SEQUENCE [LARGE SCALE GENOMIC DNA]</scope>
    <source>
        <strain evidence="1 2">DSM 18773</strain>
    </source>
</reference>